<protein>
    <submittedName>
        <fullName evidence="1">Uncharacterized protein</fullName>
    </submittedName>
</protein>
<evidence type="ECO:0000313" key="2">
    <source>
        <dbReference type="Proteomes" id="UP000249557"/>
    </source>
</evidence>
<proteinExistence type="predicted"/>
<comment type="caution">
    <text evidence="1">The sequence shown here is derived from an EMBL/GenBank/DDBJ whole genome shotgun (WGS) entry which is preliminary data.</text>
</comment>
<evidence type="ECO:0000313" key="1">
    <source>
        <dbReference type="EMBL" id="PZO87239.1"/>
    </source>
</evidence>
<gene>
    <name evidence="1" type="ORF">DI626_04495</name>
</gene>
<organism evidence="1 2">
    <name type="scientific">Micavibrio aeruginosavorus</name>
    <dbReference type="NCBI Taxonomy" id="349221"/>
    <lineage>
        <taxon>Bacteria</taxon>
        <taxon>Pseudomonadati</taxon>
        <taxon>Bdellovibrionota</taxon>
        <taxon>Bdellovibrionia</taxon>
        <taxon>Bdellovibrionales</taxon>
        <taxon>Pseudobdellovibrionaceae</taxon>
        <taxon>Micavibrio</taxon>
    </lineage>
</organism>
<name>A0A2W5A463_9BACT</name>
<reference evidence="1 2" key="1">
    <citation type="submission" date="2017-08" db="EMBL/GenBank/DDBJ databases">
        <title>Infants hospitalized years apart are colonized by the same room-sourced microbial strains.</title>
        <authorList>
            <person name="Brooks B."/>
            <person name="Olm M.R."/>
            <person name="Firek B.A."/>
            <person name="Baker R."/>
            <person name="Thomas B.C."/>
            <person name="Morowitz M.J."/>
            <person name="Banfield J.F."/>
        </authorList>
    </citation>
    <scope>NUCLEOTIDE SEQUENCE [LARGE SCALE GENOMIC DNA]</scope>
    <source>
        <strain evidence="1">S2_018_000_R2_104</strain>
    </source>
</reference>
<sequence length="110" mass="11786">MLEGDGTFNRKAGALENITLVRGLHKAAFSVRNLFSKEAATLEGTINGVAFTGAVEKSDGKTILTLTPVYTEKDDDKRIANFVKVISHDMGIDDTANFAIKIAGAGEKKE</sequence>
<dbReference type="Proteomes" id="UP000249557">
    <property type="component" value="Unassembled WGS sequence"/>
</dbReference>
<dbReference type="AlphaFoldDB" id="A0A2W5A463"/>
<dbReference type="EMBL" id="QFNK01000067">
    <property type="protein sequence ID" value="PZO87239.1"/>
    <property type="molecule type" value="Genomic_DNA"/>
</dbReference>
<accession>A0A2W5A463</accession>